<dbReference type="EMBL" id="CP022203">
    <property type="protein sequence ID" value="ATB46366.1"/>
    <property type="molecule type" value="Genomic_DNA"/>
</dbReference>
<evidence type="ECO:0000313" key="3">
    <source>
        <dbReference type="Proteomes" id="UP000217343"/>
    </source>
</evidence>
<dbReference type="InterPro" id="IPR027417">
    <property type="entry name" value="P-loop_NTPase"/>
</dbReference>
<dbReference type="PANTHER" id="PTHR43581:SF2">
    <property type="entry name" value="EXCINUCLEASE ATPASE SUBUNIT"/>
    <property type="match status" value="1"/>
</dbReference>
<dbReference type="AlphaFoldDB" id="A0A250JTD1"/>
<dbReference type="InterPro" id="IPR003959">
    <property type="entry name" value="ATPase_AAA_core"/>
</dbReference>
<organism evidence="2 3">
    <name type="scientific">Corallococcus macrosporus DSM 14697</name>
    <dbReference type="NCBI Taxonomy" id="1189310"/>
    <lineage>
        <taxon>Bacteria</taxon>
        <taxon>Pseudomonadati</taxon>
        <taxon>Myxococcota</taxon>
        <taxon>Myxococcia</taxon>
        <taxon>Myxococcales</taxon>
        <taxon>Cystobacterineae</taxon>
        <taxon>Myxococcaceae</taxon>
        <taxon>Corallococcus</taxon>
    </lineage>
</organism>
<dbReference type="GO" id="GO:0016887">
    <property type="term" value="F:ATP hydrolysis activity"/>
    <property type="evidence" value="ECO:0007669"/>
    <property type="project" value="InterPro"/>
</dbReference>
<dbReference type="Gene3D" id="3.40.50.300">
    <property type="entry name" value="P-loop containing nucleotide triphosphate hydrolases"/>
    <property type="match status" value="1"/>
</dbReference>
<accession>A0A250JTD1</accession>
<dbReference type="RefSeq" id="WP_095957916.1">
    <property type="nucleotide sequence ID" value="NZ_CP022203.1"/>
</dbReference>
<dbReference type="InterPro" id="IPR003593">
    <property type="entry name" value="AAA+_ATPase"/>
</dbReference>
<dbReference type="SUPFAM" id="SSF52540">
    <property type="entry name" value="P-loop containing nucleoside triphosphate hydrolases"/>
    <property type="match status" value="1"/>
</dbReference>
<dbReference type="SMART" id="SM00382">
    <property type="entry name" value="AAA"/>
    <property type="match status" value="1"/>
</dbReference>
<name>A0A250JTD1_9BACT</name>
<feature type="domain" description="AAA+ ATPase" evidence="1">
    <location>
        <begin position="22"/>
        <end position="322"/>
    </location>
</feature>
<evidence type="ECO:0000259" key="1">
    <source>
        <dbReference type="SMART" id="SM00382"/>
    </source>
</evidence>
<protein>
    <recommendedName>
        <fullName evidence="1">AAA+ ATPase domain-containing protein</fullName>
    </recommendedName>
</protein>
<dbReference type="OrthoDB" id="3322489at2"/>
<gene>
    <name evidence="2" type="ORF">MYMAC_001958</name>
</gene>
<evidence type="ECO:0000313" key="2">
    <source>
        <dbReference type="EMBL" id="ATB46366.1"/>
    </source>
</evidence>
<reference evidence="2 3" key="1">
    <citation type="submission" date="2017-06" db="EMBL/GenBank/DDBJ databases">
        <title>Sequencing and comparative analysis of myxobacterial genomes.</title>
        <authorList>
            <person name="Rupp O."/>
            <person name="Goesmann A."/>
            <person name="Sogaard-Andersen L."/>
        </authorList>
    </citation>
    <scope>NUCLEOTIDE SEQUENCE [LARGE SCALE GENOMIC DNA]</scope>
    <source>
        <strain evidence="2 3">DSM 14697</strain>
    </source>
</reference>
<dbReference type="Proteomes" id="UP000217343">
    <property type="component" value="Chromosome"/>
</dbReference>
<dbReference type="KEGG" id="mmas:MYMAC_001958"/>
<dbReference type="GO" id="GO:0005524">
    <property type="term" value="F:ATP binding"/>
    <property type="evidence" value="ECO:0007669"/>
    <property type="project" value="InterPro"/>
</dbReference>
<proteinExistence type="predicted"/>
<dbReference type="Pfam" id="PF13304">
    <property type="entry name" value="AAA_21"/>
    <property type="match status" value="1"/>
</dbReference>
<sequence>MSPSLFLQQITFSGGASIELEPDSIVVIVGPNNAGKSETLRETLGLVVINGEKTRHVVSSVTVGRSGTADEFIRRMAPYRLPNSPHYDLKVLEDSTPPSGFRSDSRMWDTLMGVKLARVHETELRMFWEKRGFEGFTALFFFLLDISTRFNAIEPAKVFNLATGIPYLPIQKMCVDPGLAERLSRSFQRAFGQALIVNRTAGSKMPLHCGELPRLEPGEDRVSPSYAQRLEALPLLHQQGDGMRSFAGCLLQVAAVDKSVVMIDEPEAFLHPPQARYLGTLLAKEKPAGRQLIIATHSGDLLRGLLDASPSALKVIRLTREGNLNHARALNTDQIRMLWGDPILRFSNALDSLFHEQVVLCEADGDCRFYSAILDAIQPVDTDIRMPDVMFTSTGGKHKMPTIAKALACIGVPTRAVADFDILNSDSPLKDAICALGGSWDDFQSRWKQVKAGVEQLRPELETTYVRNEVEKLLRQVSTPTFPNDVAKSIREVLKRASPWDVAKQQGLAAVPKGPARQVAEKLLADLKRLGLFVVEWGEMESFDPFIGGHGNAWLMEVLRKDLRQDPHLENARRFVRGLFSLDPASPT</sequence>
<dbReference type="InterPro" id="IPR051396">
    <property type="entry name" value="Bact_Antivir_Def_Nuclease"/>
</dbReference>
<dbReference type="PANTHER" id="PTHR43581">
    <property type="entry name" value="ATP/GTP PHOSPHATASE"/>
    <property type="match status" value="1"/>
</dbReference>
<keyword evidence="3" id="KW-1185">Reference proteome</keyword>